<dbReference type="GO" id="GO:0016579">
    <property type="term" value="P:protein deubiquitination"/>
    <property type="evidence" value="ECO:0007669"/>
    <property type="project" value="InterPro"/>
</dbReference>
<keyword evidence="1" id="KW-0472">Membrane</keyword>
<dbReference type="EMBL" id="CDSF01000100">
    <property type="protein sequence ID" value="CEP00323.1"/>
    <property type="molecule type" value="Genomic_DNA"/>
</dbReference>
<dbReference type="GO" id="GO:0005634">
    <property type="term" value="C:nucleus"/>
    <property type="evidence" value="ECO:0007669"/>
    <property type="project" value="TreeGrafter"/>
</dbReference>
<proteinExistence type="predicted"/>
<evidence type="ECO:0000313" key="6">
    <source>
        <dbReference type="Proteomes" id="UP000290189"/>
    </source>
</evidence>
<dbReference type="SUPFAM" id="SSF54001">
    <property type="entry name" value="Cysteine proteinases"/>
    <property type="match status" value="1"/>
</dbReference>
<dbReference type="InterPro" id="IPR038765">
    <property type="entry name" value="Papain-like_cys_pep_sf"/>
</dbReference>
<feature type="domain" description="USP" evidence="2">
    <location>
        <begin position="166"/>
        <end position="474"/>
    </location>
</feature>
<dbReference type="GO" id="GO:0005829">
    <property type="term" value="C:cytosol"/>
    <property type="evidence" value="ECO:0007669"/>
    <property type="project" value="TreeGrafter"/>
</dbReference>
<dbReference type="InterPro" id="IPR050164">
    <property type="entry name" value="Peptidase_C19"/>
</dbReference>
<evidence type="ECO:0000259" key="2">
    <source>
        <dbReference type="PROSITE" id="PS50235"/>
    </source>
</evidence>
<dbReference type="InterPro" id="IPR028889">
    <property type="entry name" value="USP"/>
</dbReference>
<geneLocation type="mitochondrion" evidence="4"/>
<accession>A0A0G4IYA2</accession>
<dbReference type="AlphaFoldDB" id="A0A0G4IYA2"/>
<evidence type="ECO:0000256" key="1">
    <source>
        <dbReference type="SAM" id="Phobius"/>
    </source>
</evidence>
<dbReference type="OrthoDB" id="10062454at2759"/>
<sequence>MMNVVAFCKRSPTPVKRAALVGLFALVVTAIVVGVVCGTRTRPVVARSPAPRHPPPAPAPPAAVSQVNIPPVAIPAAVLLGAGVVLRSLFTRRLAIRASYPAITGAWGKAALAATIIGAGAWRYAARENNQDPYSLVSKYVARLSARPGAPVIRQFPPPGVPSRPTGIANLGASTCYANSAIQLLSAIDPVVVEVMTMDVTRLKKPLQTFVLEMRAVLSHVVDSSAPAYAGSAMFRFFQSIGRAVDAGDVAIGFRDDFMPVHRMMFQQQSAPDFLFNVLQNVLVGAGIGPVWNDALSFRVRSRVTGDAGIVVRDERLDEPEVAPVQVDLSGECQTLHACLVESRATMLNDGTNVWRLLDTSPAYLLFSLSRFAVDEVGNEFRNGKRVDVPELLDMATFMGPDAAPDDTRYRLVAAVLHYGDDHVSFGHYVALKRLPRDDDGRWWLISDDVVYPQTALHATTIDTDAVLLLYRRSRDVAC</sequence>
<evidence type="ECO:0000313" key="4">
    <source>
        <dbReference type="EMBL" id="SPQ95101.1"/>
    </source>
</evidence>
<dbReference type="InterPro" id="IPR001394">
    <property type="entry name" value="Peptidase_C19_UCH"/>
</dbReference>
<feature type="transmembrane region" description="Helical" evidence="1">
    <location>
        <begin position="72"/>
        <end position="90"/>
    </location>
</feature>
<name>A0A0G4IYA2_PLABS</name>
<dbReference type="Proteomes" id="UP000039324">
    <property type="component" value="Unassembled WGS sequence"/>
</dbReference>
<organism evidence="3 5">
    <name type="scientific">Plasmodiophora brassicae</name>
    <name type="common">Clubroot disease agent</name>
    <dbReference type="NCBI Taxonomy" id="37360"/>
    <lineage>
        <taxon>Eukaryota</taxon>
        <taxon>Sar</taxon>
        <taxon>Rhizaria</taxon>
        <taxon>Endomyxa</taxon>
        <taxon>Phytomyxea</taxon>
        <taxon>Plasmodiophorida</taxon>
        <taxon>Plasmodiophoridae</taxon>
        <taxon>Plasmodiophora</taxon>
    </lineage>
</organism>
<gene>
    <name evidence="3" type="ORF">PBRA_008057</name>
    <name evidence="4" type="ORF">PLBR_LOCUS2316</name>
</gene>
<dbReference type="Proteomes" id="UP000290189">
    <property type="component" value="Unassembled WGS sequence"/>
</dbReference>
<dbReference type="PROSITE" id="PS50235">
    <property type="entry name" value="USP_3"/>
    <property type="match status" value="1"/>
</dbReference>
<evidence type="ECO:0000313" key="3">
    <source>
        <dbReference type="EMBL" id="CEP00323.1"/>
    </source>
</evidence>
<dbReference type="GO" id="GO:0004843">
    <property type="term" value="F:cysteine-type deubiquitinase activity"/>
    <property type="evidence" value="ECO:0007669"/>
    <property type="project" value="InterPro"/>
</dbReference>
<dbReference type="STRING" id="37360.A0A0G4IYA2"/>
<keyword evidence="1" id="KW-0812">Transmembrane</keyword>
<dbReference type="Pfam" id="PF00443">
    <property type="entry name" value="UCH"/>
    <property type="match status" value="1"/>
</dbReference>
<evidence type="ECO:0000313" key="5">
    <source>
        <dbReference type="Proteomes" id="UP000039324"/>
    </source>
</evidence>
<dbReference type="PANTHER" id="PTHR24006">
    <property type="entry name" value="UBIQUITIN CARBOXYL-TERMINAL HYDROLASE"/>
    <property type="match status" value="1"/>
</dbReference>
<feature type="transmembrane region" description="Helical" evidence="1">
    <location>
        <begin position="102"/>
        <end position="125"/>
    </location>
</feature>
<protein>
    <recommendedName>
        <fullName evidence="2">USP domain-containing protein</fullName>
    </recommendedName>
</protein>
<keyword evidence="4" id="KW-0496">Mitochondrion</keyword>
<reference evidence="3 5" key="1">
    <citation type="submission" date="2015-02" db="EMBL/GenBank/DDBJ databases">
        <authorList>
            <person name="Chooi Y.-H."/>
        </authorList>
    </citation>
    <scope>NUCLEOTIDE SEQUENCE [LARGE SCALE GENOMIC DNA]</scope>
    <source>
        <strain evidence="3">E3</strain>
    </source>
</reference>
<dbReference type="Gene3D" id="3.90.70.10">
    <property type="entry name" value="Cysteine proteinases"/>
    <property type="match status" value="1"/>
</dbReference>
<keyword evidence="1" id="KW-1133">Transmembrane helix</keyword>
<dbReference type="EMBL" id="OVEO01000003">
    <property type="protein sequence ID" value="SPQ95101.1"/>
    <property type="molecule type" value="Genomic_DNA"/>
</dbReference>
<dbReference type="CDD" id="cd02257">
    <property type="entry name" value="Peptidase_C19"/>
    <property type="match status" value="1"/>
</dbReference>
<reference evidence="4 6" key="2">
    <citation type="submission" date="2018-03" db="EMBL/GenBank/DDBJ databases">
        <authorList>
            <person name="Fogelqvist J."/>
        </authorList>
    </citation>
    <scope>NUCLEOTIDE SEQUENCE [LARGE SCALE GENOMIC DNA]</scope>
</reference>
<keyword evidence="5" id="KW-1185">Reference proteome</keyword>